<feature type="domain" description="ABC transporter" evidence="6">
    <location>
        <begin position="73"/>
        <end position="315"/>
    </location>
</feature>
<evidence type="ECO:0000313" key="8">
    <source>
        <dbReference type="EMBL" id="VFJ95915.1"/>
    </source>
</evidence>
<evidence type="ECO:0000256" key="4">
    <source>
        <dbReference type="ARBA" id="ARBA00022840"/>
    </source>
</evidence>
<dbReference type="NCBIfam" id="TIGR00972">
    <property type="entry name" value="3a0107s01c2"/>
    <property type="match status" value="1"/>
</dbReference>
<dbReference type="GO" id="GO:0035435">
    <property type="term" value="P:phosphate ion transmembrane transport"/>
    <property type="evidence" value="ECO:0007669"/>
    <property type="project" value="InterPro"/>
</dbReference>
<dbReference type="Pfam" id="PF00005">
    <property type="entry name" value="ABC_tran"/>
    <property type="match status" value="1"/>
</dbReference>
<dbReference type="InterPro" id="IPR003593">
    <property type="entry name" value="AAA+_ATPase"/>
</dbReference>
<evidence type="ECO:0000256" key="1">
    <source>
        <dbReference type="ARBA" id="ARBA00022448"/>
    </source>
</evidence>
<dbReference type="PANTHER" id="PTHR43423">
    <property type="entry name" value="ABC TRANSPORTER I FAMILY MEMBER 17"/>
    <property type="match status" value="1"/>
</dbReference>
<keyword evidence="4 7" id="KW-0067">ATP-binding</keyword>
<dbReference type="SUPFAM" id="SSF52540">
    <property type="entry name" value="P-loop containing nucleoside triphosphate hydrolases"/>
    <property type="match status" value="1"/>
</dbReference>
<keyword evidence="1" id="KW-0813">Transport</keyword>
<evidence type="ECO:0000313" key="7">
    <source>
        <dbReference type="EMBL" id="VFJ92685.1"/>
    </source>
</evidence>
<dbReference type="PROSITE" id="PS50893">
    <property type="entry name" value="ABC_TRANSPORTER_2"/>
    <property type="match status" value="1"/>
</dbReference>
<evidence type="ECO:0000256" key="2">
    <source>
        <dbReference type="ARBA" id="ARBA00022592"/>
    </source>
</evidence>
<dbReference type="PANTHER" id="PTHR43423:SF1">
    <property type="entry name" value="ABC TRANSPORTER I FAMILY MEMBER 17"/>
    <property type="match status" value="1"/>
</dbReference>
<gene>
    <name evidence="8" type="ORF">BECKLFY1418A_GA0070994_10542</name>
    <name evidence="7" type="ORF">BECKLFY1418B_GA0070995_10382</name>
</gene>
<keyword evidence="2" id="KW-0592">Phosphate transport</keyword>
<evidence type="ECO:0000259" key="6">
    <source>
        <dbReference type="PROSITE" id="PS50893"/>
    </source>
</evidence>
<protein>
    <submittedName>
        <fullName evidence="7">Phosphate ABC transporter ATP-binding protein, PhoT family (TC 3.A.1.7.1)</fullName>
    </submittedName>
</protein>
<reference evidence="7" key="1">
    <citation type="submission" date="2019-02" db="EMBL/GenBank/DDBJ databases">
        <authorList>
            <person name="Gruber-Vodicka R. H."/>
            <person name="Seah K. B. B."/>
        </authorList>
    </citation>
    <scope>NUCLEOTIDE SEQUENCE</scope>
    <source>
        <strain evidence="8">BECK_M6</strain>
        <strain evidence="7">BECK_M7</strain>
    </source>
</reference>
<dbReference type="EMBL" id="CAADFF010000038">
    <property type="protein sequence ID" value="VFJ92685.1"/>
    <property type="molecule type" value="Genomic_DNA"/>
</dbReference>
<sequence length="320" mass="34694">MNTTFGEARMLHTTPRGAPADDKGVLPGSGHPSGYAAKESSWTPASNPSSKDLGREGGAHVTIGEVFSKNPRMTARNVNVDFGGKRAIRDVTLDIGTTEVTAIIGPSGCGKSTFLRCLNRMNDTIDGCRVSGEIRIDGKDIYARSVDVVEIRARVGMVFQKPNPFPKSIFDNVIYAPRIHGMVPDKAAAEEIVQTSLEKAGLWGEVKDNLDQPGTALSGGQQQRLCIARAISVRPEVILMDEPCSALDPITTAKIEELIDELKGNYSIVIVTHSMQQAARVSQRTAYFHLGDLIEVGETRKIFTNPEHKLTGDYITGRFG</sequence>
<proteinExistence type="predicted"/>
<dbReference type="GO" id="GO:0005524">
    <property type="term" value="F:ATP binding"/>
    <property type="evidence" value="ECO:0007669"/>
    <property type="project" value="UniProtKB-KW"/>
</dbReference>
<dbReference type="Gene3D" id="3.40.50.300">
    <property type="entry name" value="P-loop containing nucleotide triphosphate hydrolases"/>
    <property type="match status" value="1"/>
</dbReference>
<keyword evidence="3" id="KW-0547">Nucleotide-binding</keyword>
<evidence type="ECO:0000256" key="3">
    <source>
        <dbReference type="ARBA" id="ARBA00022741"/>
    </source>
</evidence>
<dbReference type="GO" id="GO:0016887">
    <property type="term" value="F:ATP hydrolysis activity"/>
    <property type="evidence" value="ECO:0007669"/>
    <property type="project" value="InterPro"/>
</dbReference>
<dbReference type="PROSITE" id="PS00211">
    <property type="entry name" value="ABC_TRANSPORTER_1"/>
    <property type="match status" value="1"/>
</dbReference>
<dbReference type="CDD" id="cd03260">
    <property type="entry name" value="ABC_PstB_phosphate_transporter"/>
    <property type="match status" value="1"/>
</dbReference>
<feature type="region of interest" description="Disordered" evidence="5">
    <location>
        <begin position="1"/>
        <end position="57"/>
    </location>
</feature>
<dbReference type="InterPro" id="IPR003439">
    <property type="entry name" value="ABC_transporter-like_ATP-bd"/>
</dbReference>
<accession>A0A450UJG3</accession>
<evidence type="ECO:0000256" key="5">
    <source>
        <dbReference type="SAM" id="MobiDB-lite"/>
    </source>
</evidence>
<dbReference type="GO" id="GO:0005315">
    <property type="term" value="F:phosphate transmembrane transporter activity"/>
    <property type="evidence" value="ECO:0007669"/>
    <property type="project" value="InterPro"/>
</dbReference>
<name>A0A450UJG3_9GAMM</name>
<dbReference type="GO" id="GO:0016020">
    <property type="term" value="C:membrane"/>
    <property type="evidence" value="ECO:0007669"/>
    <property type="project" value="InterPro"/>
</dbReference>
<dbReference type="AlphaFoldDB" id="A0A450UJG3"/>
<dbReference type="SMART" id="SM00382">
    <property type="entry name" value="AAA"/>
    <property type="match status" value="1"/>
</dbReference>
<dbReference type="InterPro" id="IPR027417">
    <property type="entry name" value="P-loop_NTPase"/>
</dbReference>
<organism evidence="7">
    <name type="scientific">Candidatus Kentrum sp. LFY</name>
    <dbReference type="NCBI Taxonomy" id="2126342"/>
    <lineage>
        <taxon>Bacteria</taxon>
        <taxon>Pseudomonadati</taxon>
        <taxon>Pseudomonadota</taxon>
        <taxon>Gammaproteobacteria</taxon>
        <taxon>Candidatus Kentrum</taxon>
    </lineage>
</organism>
<dbReference type="InterPro" id="IPR005670">
    <property type="entry name" value="PstB-like"/>
</dbReference>
<dbReference type="EMBL" id="CAADFH010000054">
    <property type="protein sequence ID" value="VFJ95915.1"/>
    <property type="molecule type" value="Genomic_DNA"/>
</dbReference>
<dbReference type="InterPro" id="IPR017871">
    <property type="entry name" value="ABC_transporter-like_CS"/>
</dbReference>
<feature type="compositionally biased region" description="Polar residues" evidence="5">
    <location>
        <begin position="40"/>
        <end position="50"/>
    </location>
</feature>